<feature type="compositionally biased region" description="Basic and acidic residues" evidence="1">
    <location>
        <begin position="1"/>
        <end position="22"/>
    </location>
</feature>
<feature type="compositionally biased region" description="Basic and acidic residues" evidence="1">
    <location>
        <begin position="30"/>
        <end position="41"/>
    </location>
</feature>
<dbReference type="EMBL" id="WKLC01000841">
    <property type="protein sequence ID" value="MSE16757.1"/>
    <property type="molecule type" value="Genomic_DNA"/>
</dbReference>
<evidence type="ECO:0000313" key="2">
    <source>
        <dbReference type="EMBL" id="MSE16757.1"/>
    </source>
</evidence>
<dbReference type="AlphaFoldDB" id="A0A7X2SWJ5"/>
<feature type="region of interest" description="Disordered" evidence="1">
    <location>
        <begin position="1"/>
        <end position="47"/>
    </location>
</feature>
<organism evidence="2 3">
    <name type="scientific">Enterobacter agglomerans</name>
    <name type="common">Erwinia herbicola</name>
    <name type="synonym">Pantoea agglomerans</name>
    <dbReference type="NCBI Taxonomy" id="549"/>
    <lineage>
        <taxon>Bacteria</taxon>
        <taxon>Pseudomonadati</taxon>
        <taxon>Pseudomonadota</taxon>
        <taxon>Gammaproteobacteria</taxon>
        <taxon>Enterobacterales</taxon>
        <taxon>Erwiniaceae</taxon>
        <taxon>Pantoea</taxon>
        <taxon>Pantoea agglomerans group</taxon>
    </lineage>
</organism>
<reference evidence="2 3" key="1">
    <citation type="submission" date="2019-11" db="EMBL/GenBank/DDBJ databases">
        <title>Draft Genome Sequence of Plant Growth-Promoting Rhizosphere-Associated Bacteria.</title>
        <authorList>
            <person name="Vasilyev I.Y."/>
            <person name="Radchenko V."/>
            <person name="Ilnitskaya E.V."/>
        </authorList>
    </citation>
    <scope>NUCLEOTIDE SEQUENCE [LARGE SCALE GENOMIC DNA]</scope>
    <source>
        <strain evidence="2 3">VRA_MhP_f</strain>
    </source>
</reference>
<gene>
    <name evidence="2" type="ORF">GKC49_17055</name>
</gene>
<accession>A0A7X2SWJ5</accession>
<evidence type="ECO:0000256" key="1">
    <source>
        <dbReference type="SAM" id="MobiDB-lite"/>
    </source>
</evidence>
<name>A0A7X2SWJ5_ENTAG</name>
<comment type="caution">
    <text evidence="2">The sequence shown here is derived from an EMBL/GenBank/DDBJ whole genome shotgun (WGS) entry which is preliminary data.</text>
</comment>
<protein>
    <submittedName>
        <fullName evidence="2">Uncharacterized protein</fullName>
    </submittedName>
</protein>
<dbReference type="Proteomes" id="UP000461948">
    <property type="component" value="Unassembled WGS sequence"/>
</dbReference>
<sequence length="155" mass="17848">MANLTKEQRAARQAEELQKQQEEQQQMEQLRTELDQQRQELEQQQQQLIMQQEQLVQDQQKLNQERQQLEQDRQQFDAERNLALLQASLDKPVAGEQGDVDANGVTTFTPSVESAATVSMVRHYPEFPGGPTEARVHSDNVQKWIEHGWLVAAEG</sequence>
<proteinExistence type="predicted"/>
<evidence type="ECO:0000313" key="3">
    <source>
        <dbReference type="Proteomes" id="UP000461948"/>
    </source>
</evidence>